<dbReference type="Proteomes" id="UP000015241">
    <property type="component" value="Unassembled WGS sequence"/>
</dbReference>
<sequence length="146" mass="16334">MSTSPSPSSTSENIIKASHSTKRRVITEVISASYTPFDHRSAVVEPFGNESKRDVEFLEKLNVMLLELMLEFHAWSTARPAQESDSTADALEKEVKIVMELEKEQGTSSLIGRLVFPTYCQKTRQRLNDFVTRIKLALAALTDLSG</sequence>
<dbReference type="AlphaFoldDB" id="S8F8E0"/>
<name>S8F8E0_FOMSC</name>
<proteinExistence type="predicted"/>
<dbReference type="HOGENOM" id="CLU_129979_0_0_1"/>
<dbReference type="InParanoid" id="S8F8E0"/>
<evidence type="ECO:0000313" key="1">
    <source>
        <dbReference type="EMBL" id="EPS97925.1"/>
    </source>
</evidence>
<evidence type="ECO:0000313" key="2">
    <source>
        <dbReference type="Proteomes" id="UP000015241"/>
    </source>
</evidence>
<protein>
    <submittedName>
        <fullName evidence="1">Uncharacterized protein</fullName>
    </submittedName>
</protein>
<reference evidence="1 2" key="1">
    <citation type="journal article" date="2012" name="Science">
        <title>The Paleozoic origin of enzymatic lignin decomposition reconstructed from 31 fungal genomes.</title>
        <authorList>
            <person name="Floudas D."/>
            <person name="Binder M."/>
            <person name="Riley R."/>
            <person name="Barry K."/>
            <person name="Blanchette R.A."/>
            <person name="Henrissat B."/>
            <person name="Martinez A.T."/>
            <person name="Otillar R."/>
            <person name="Spatafora J.W."/>
            <person name="Yadav J.S."/>
            <person name="Aerts A."/>
            <person name="Benoit I."/>
            <person name="Boyd A."/>
            <person name="Carlson A."/>
            <person name="Copeland A."/>
            <person name="Coutinho P.M."/>
            <person name="de Vries R.P."/>
            <person name="Ferreira P."/>
            <person name="Findley K."/>
            <person name="Foster B."/>
            <person name="Gaskell J."/>
            <person name="Glotzer D."/>
            <person name="Gorecki P."/>
            <person name="Heitman J."/>
            <person name="Hesse C."/>
            <person name="Hori C."/>
            <person name="Igarashi K."/>
            <person name="Jurgens J.A."/>
            <person name="Kallen N."/>
            <person name="Kersten P."/>
            <person name="Kohler A."/>
            <person name="Kuees U."/>
            <person name="Kumar T.K.A."/>
            <person name="Kuo A."/>
            <person name="LaButti K."/>
            <person name="Larrondo L.F."/>
            <person name="Lindquist E."/>
            <person name="Ling A."/>
            <person name="Lombard V."/>
            <person name="Lucas S."/>
            <person name="Lundell T."/>
            <person name="Martin R."/>
            <person name="McLaughlin D.J."/>
            <person name="Morgenstern I."/>
            <person name="Morin E."/>
            <person name="Murat C."/>
            <person name="Nagy L.G."/>
            <person name="Nolan M."/>
            <person name="Ohm R.A."/>
            <person name="Patyshakuliyeva A."/>
            <person name="Rokas A."/>
            <person name="Ruiz-Duenas F.J."/>
            <person name="Sabat G."/>
            <person name="Salamov A."/>
            <person name="Samejima M."/>
            <person name="Schmutz J."/>
            <person name="Slot J.C."/>
            <person name="St John F."/>
            <person name="Stenlid J."/>
            <person name="Sun H."/>
            <person name="Sun S."/>
            <person name="Syed K."/>
            <person name="Tsang A."/>
            <person name="Wiebenga A."/>
            <person name="Young D."/>
            <person name="Pisabarro A."/>
            <person name="Eastwood D.C."/>
            <person name="Martin F."/>
            <person name="Cullen D."/>
            <person name="Grigoriev I.V."/>
            <person name="Hibbett D.S."/>
        </authorList>
    </citation>
    <scope>NUCLEOTIDE SEQUENCE</scope>
    <source>
        <strain evidence="2">FP-58527</strain>
    </source>
</reference>
<dbReference type="OrthoDB" id="3224400at2759"/>
<keyword evidence="2" id="KW-1185">Reference proteome</keyword>
<gene>
    <name evidence="1" type="ORF">FOMPIDRAFT_1127585</name>
</gene>
<dbReference type="eggNOG" id="ENOG502SU0N">
    <property type="taxonomic scope" value="Eukaryota"/>
</dbReference>
<accession>S8F8E0</accession>
<organism evidence="1 2">
    <name type="scientific">Fomitopsis schrenkii</name>
    <name type="common">Brown rot fungus</name>
    <dbReference type="NCBI Taxonomy" id="2126942"/>
    <lineage>
        <taxon>Eukaryota</taxon>
        <taxon>Fungi</taxon>
        <taxon>Dikarya</taxon>
        <taxon>Basidiomycota</taxon>
        <taxon>Agaricomycotina</taxon>
        <taxon>Agaricomycetes</taxon>
        <taxon>Polyporales</taxon>
        <taxon>Fomitopsis</taxon>
    </lineage>
</organism>
<dbReference type="EMBL" id="KE504171">
    <property type="protein sequence ID" value="EPS97925.1"/>
    <property type="molecule type" value="Genomic_DNA"/>
</dbReference>
<dbReference type="STRING" id="743788.S8F8E0"/>